<dbReference type="Proteomes" id="UP000008311">
    <property type="component" value="Unassembled WGS sequence"/>
</dbReference>
<evidence type="ECO:0000313" key="5">
    <source>
        <dbReference type="Proteomes" id="UP000008311"/>
    </source>
</evidence>
<dbReference type="Gene3D" id="3.90.226.10">
    <property type="entry name" value="2-enoyl-CoA Hydratase, Chain A, domain 1"/>
    <property type="match status" value="1"/>
</dbReference>
<dbReference type="GO" id="GO:0003860">
    <property type="term" value="F:3-hydroxyisobutyryl-CoA hydrolase activity"/>
    <property type="evidence" value="ECO:0007669"/>
    <property type="project" value="UniProtKB-UniRule"/>
</dbReference>
<keyword evidence="5" id="KW-1185">Reference proteome</keyword>
<dbReference type="InParanoid" id="B9SXD5"/>
<dbReference type="Pfam" id="PF16113">
    <property type="entry name" value="ECH_2"/>
    <property type="match status" value="1"/>
</dbReference>
<organism evidence="4 5">
    <name type="scientific">Ricinus communis</name>
    <name type="common">Castor bean</name>
    <dbReference type="NCBI Taxonomy" id="3988"/>
    <lineage>
        <taxon>Eukaryota</taxon>
        <taxon>Viridiplantae</taxon>
        <taxon>Streptophyta</taxon>
        <taxon>Embryophyta</taxon>
        <taxon>Tracheophyta</taxon>
        <taxon>Spermatophyta</taxon>
        <taxon>Magnoliopsida</taxon>
        <taxon>eudicotyledons</taxon>
        <taxon>Gunneridae</taxon>
        <taxon>Pentapetalae</taxon>
        <taxon>rosids</taxon>
        <taxon>fabids</taxon>
        <taxon>Malpighiales</taxon>
        <taxon>Euphorbiaceae</taxon>
        <taxon>Acalyphoideae</taxon>
        <taxon>Acalypheae</taxon>
        <taxon>Ricinus</taxon>
    </lineage>
</organism>
<evidence type="ECO:0000256" key="2">
    <source>
        <dbReference type="RuleBase" id="RU369070"/>
    </source>
</evidence>
<proteinExistence type="inferred from homology"/>
<sequence length="109" mass="12925">MWTDVINKCFDHSTVEEIINALIREGRYQTFEQCLLREYRMTVKAISRQVSNDFCEGVRMRLVDKSFSPKWDPPSLEQVSEDMVDAYFAPLTRHEPELEFPYLLQKVFA</sequence>
<dbReference type="GO" id="GO:0006574">
    <property type="term" value="P:L-valine catabolic process"/>
    <property type="evidence" value="ECO:0007669"/>
    <property type="project" value="UniProtKB-UniRule"/>
</dbReference>
<dbReference type="PANTHER" id="PTHR43176:SF10">
    <property type="entry name" value="3-HYDROXYISOBUTYRYL-COA HYDROLASE"/>
    <property type="match status" value="1"/>
</dbReference>
<comment type="function">
    <text evidence="2">Hydrolyzes 3-hydroxyisobutyryl-CoA (HIBYL-CoA), a saline catabolite. Has high activity toward isobutyryl-CoA. Could be an isobutyryl-CoA dehydrogenase that functions in valine catabolism.</text>
</comment>
<dbReference type="eggNOG" id="KOG1684">
    <property type="taxonomic scope" value="Eukaryota"/>
</dbReference>
<dbReference type="InterPro" id="IPR032259">
    <property type="entry name" value="HIBYL-CoA-H"/>
</dbReference>
<keyword evidence="1 2" id="KW-0378">Hydrolase</keyword>
<reference evidence="5" key="1">
    <citation type="journal article" date="2010" name="Nat. Biotechnol.">
        <title>Draft genome sequence of the oilseed species Ricinus communis.</title>
        <authorList>
            <person name="Chan A.P."/>
            <person name="Crabtree J."/>
            <person name="Zhao Q."/>
            <person name="Lorenzi H."/>
            <person name="Orvis J."/>
            <person name="Puiu D."/>
            <person name="Melake-Berhan A."/>
            <person name="Jones K.M."/>
            <person name="Redman J."/>
            <person name="Chen G."/>
            <person name="Cahoon E.B."/>
            <person name="Gedil M."/>
            <person name="Stanke M."/>
            <person name="Haas B.J."/>
            <person name="Wortman J.R."/>
            <person name="Fraser-Liggett C.M."/>
            <person name="Ravel J."/>
            <person name="Rabinowicz P.D."/>
        </authorList>
    </citation>
    <scope>NUCLEOTIDE SEQUENCE [LARGE SCALE GENOMIC DNA]</scope>
    <source>
        <strain evidence="5">cv. Hale</strain>
    </source>
</reference>
<name>B9SXD5_RICCO</name>
<feature type="domain" description="Enoyl-CoA hydratase/isomerase" evidence="3">
    <location>
        <begin position="22"/>
        <end position="88"/>
    </location>
</feature>
<evidence type="ECO:0000313" key="4">
    <source>
        <dbReference type="EMBL" id="EEF31723.1"/>
    </source>
</evidence>
<dbReference type="AlphaFoldDB" id="B9SXD5"/>
<dbReference type="EMBL" id="EQ974222">
    <property type="protein sequence ID" value="EEF31723.1"/>
    <property type="molecule type" value="Genomic_DNA"/>
</dbReference>
<evidence type="ECO:0000256" key="1">
    <source>
        <dbReference type="ARBA" id="ARBA00022801"/>
    </source>
</evidence>
<comment type="pathway">
    <text evidence="2">Amino-acid degradation; L-valine degradation.</text>
</comment>
<gene>
    <name evidence="4" type="ORF">RCOM_1388430</name>
</gene>
<protein>
    <recommendedName>
        <fullName evidence="2">3-hydroxyisobutyryl-CoA hydrolase</fullName>
        <shortName evidence="2">HIB-CoA hydrolase</shortName>
        <shortName evidence="2">HIBYL-CoA-H</shortName>
        <ecNumber evidence="2">3.1.2.4</ecNumber>
    </recommendedName>
    <alternativeName>
        <fullName evidence="2">3-hydroxyisobutyryl-coenzyme A hydrolase</fullName>
    </alternativeName>
</protein>
<comment type="similarity">
    <text evidence="2">Belongs to the enoyl-CoA hydratase/isomerase family.</text>
</comment>
<dbReference type="STRING" id="3988.B9SXD5"/>
<dbReference type="PANTHER" id="PTHR43176">
    <property type="entry name" value="3-HYDROXYISOBUTYRYL-COA HYDROLASE-RELATED"/>
    <property type="match status" value="1"/>
</dbReference>
<dbReference type="EC" id="3.1.2.4" evidence="2"/>
<evidence type="ECO:0000259" key="3">
    <source>
        <dbReference type="Pfam" id="PF16113"/>
    </source>
</evidence>
<comment type="catalytic activity">
    <reaction evidence="2">
        <text>3-hydroxy-2-methylpropanoyl-CoA + H2O = 3-hydroxy-2-methylpropanoate + CoA + H(+)</text>
        <dbReference type="Rhea" id="RHEA:20888"/>
        <dbReference type="ChEBI" id="CHEBI:11805"/>
        <dbReference type="ChEBI" id="CHEBI:15377"/>
        <dbReference type="ChEBI" id="CHEBI:15378"/>
        <dbReference type="ChEBI" id="CHEBI:57287"/>
        <dbReference type="ChEBI" id="CHEBI:57340"/>
        <dbReference type="EC" id="3.1.2.4"/>
    </reaction>
</comment>
<accession>B9SXD5</accession>
<dbReference type="InterPro" id="IPR045004">
    <property type="entry name" value="ECH_dom"/>
</dbReference>